<keyword evidence="5" id="KW-0961">Cell wall biogenesis/degradation</keyword>
<comment type="caution">
    <text evidence="6">The sequence shown here is derived from an EMBL/GenBank/DDBJ whole genome shotgun (WGS) entry which is preliminary data.</text>
</comment>
<gene>
    <name evidence="6" type="ORF">GUJ93_ZPchr0007g3659</name>
</gene>
<proteinExistence type="inferred from homology"/>
<keyword evidence="5" id="KW-0378">Hydrolase</keyword>
<evidence type="ECO:0000256" key="3">
    <source>
        <dbReference type="ARBA" id="ARBA00005784"/>
    </source>
</evidence>
<evidence type="ECO:0000256" key="2">
    <source>
        <dbReference type="ARBA" id="ARBA00004191"/>
    </source>
</evidence>
<reference evidence="6" key="2">
    <citation type="submission" date="2021-02" db="EMBL/GenBank/DDBJ databases">
        <authorList>
            <person name="Kimball J.A."/>
            <person name="Haas M.W."/>
            <person name="Macchietto M."/>
            <person name="Kono T."/>
            <person name="Duquette J."/>
            <person name="Shao M."/>
        </authorList>
    </citation>
    <scope>NUCLEOTIDE SEQUENCE</scope>
    <source>
        <tissue evidence="6">Fresh leaf tissue</tissue>
    </source>
</reference>
<dbReference type="EMBL" id="JAAALK010000282">
    <property type="protein sequence ID" value="KAG8078724.1"/>
    <property type="molecule type" value="Genomic_DNA"/>
</dbReference>
<dbReference type="PANTHER" id="PTHR21562">
    <property type="entry name" value="NOTUM-RELATED"/>
    <property type="match status" value="1"/>
</dbReference>
<reference evidence="6" key="1">
    <citation type="journal article" date="2021" name="bioRxiv">
        <title>Whole Genome Assembly and Annotation of Northern Wild Rice, Zizania palustris L., Supports a Whole Genome Duplication in the Zizania Genus.</title>
        <authorList>
            <person name="Haas M."/>
            <person name="Kono T."/>
            <person name="Macchietto M."/>
            <person name="Millas R."/>
            <person name="McGilp L."/>
            <person name="Shao M."/>
            <person name="Duquette J."/>
            <person name="Hirsch C.N."/>
            <person name="Kimball J."/>
        </authorList>
    </citation>
    <scope>NUCLEOTIDE SEQUENCE</scope>
    <source>
        <tissue evidence="6">Fresh leaf tissue</tissue>
    </source>
</reference>
<dbReference type="AlphaFoldDB" id="A0A8J5W5U6"/>
<keyword evidence="4 5" id="KW-0134">Cell wall</keyword>
<organism evidence="6 7">
    <name type="scientific">Zizania palustris</name>
    <name type="common">Northern wild rice</name>
    <dbReference type="NCBI Taxonomy" id="103762"/>
    <lineage>
        <taxon>Eukaryota</taxon>
        <taxon>Viridiplantae</taxon>
        <taxon>Streptophyta</taxon>
        <taxon>Embryophyta</taxon>
        <taxon>Tracheophyta</taxon>
        <taxon>Spermatophyta</taxon>
        <taxon>Magnoliopsida</taxon>
        <taxon>Liliopsida</taxon>
        <taxon>Poales</taxon>
        <taxon>Poaceae</taxon>
        <taxon>BOP clade</taxon>
        <taxon>Oryzoideae</taxon>
        <taxon>Oryzeae</taxon>
        <taxon>Zizaniinae</taxon>
        <taxon>Zizania</taxon>
    </lineage>
</organism>
<evidence type="ECO:0000256" key="5">
    <source>
        <dbReference type="RuleBase" id="RU363114"/>
    </source>
</evidence>
<accession>A0A8J5W5U6</accession>
<comment type="function">
    <text evidence="1 5">Hydrolyzes acetyl esters in homogalacturonan regions of pectin. In type I primary cell wall, galacturonic acid residues of pectin can be acetylated at the O-2 and O-3 positions. Decreasing the degree of acetylation of pectin gels in vitro alters their physical properties.</text>
</comment>
<dbReference type="InterPro" id="IPR004963">
    <property type="entry name" value="PAE/NOTUM"/>
</dbReference>
<evidence type="ECO:0000256" key="4">
    <source>
        <dbReference type="ARBA" id="ARBA00022512"/>
    </source>
</evidence>
<dbReference type="Proteomes" id="UP000729402">
    <property type="component" value="Unassembled WGS sequence"/>
</dbReference>
<protein>
    <recommendedName>
        <fullName evidence="5">Pectin acetylesterase</fullName>
        <ecNumber evidence="5">3.1.1.-</ecNumber>
    </recommendedName>
</protein>
<sequence length="409" mass="45655">MQELDLLHAQHLPYIPRPDLFLALSGGKTLSPHPRQLRRHRLRPPPAKGGAWCNTIENCSERKKKTYLGSSTLMGAVEFDGILSSDKQLNSDFYNWNKVVVRYCDGASFAGDTEAQDVDGSTIYFRGLRIWNAVLDELMGKGLARAKQVIHIAGVKLYSLGTYGLDKNNSGTVMWPLQTWLFRYVFQAILSGCSAGGLATLLHCNDFHALFPKEVSSKCLPDGGFFLDAEGLAGERYATIFSEVVQLQNVCEVLAKDCLAKKNRTECFFAAEIVKSIKAPTLIVNSAYDSWQIQNILAPADSYNGQSWSGCKSDIRNCSSSQIQVLNGFRKQFVDDVKVVQDKKGWGLFIDSCFYHCQLTEFPWSPWNSSSSPELGNKTVAKAIGDWYFERSQQVKQIDCEYPCNPSCS</sequence>
<evidence type="ECO:0000256" key="1">
    <source>
        <dbReference type="ARBA" id="ARBA00003534"/>
    </source>
</evidence>
<dbReference type="PANTHER" id="PTHR21562:SF117">
    <property type="entry name" value="PECTIN ACETYLESTERASE"/>
    <property type="match status" value="1"/>
</dbReference>
<keyword evidence="7" id="KW-1185">Reference proteome</keyword>
<evidence type="ECO:0000313" key="6">
    <source>
        <dbReference type="EMBL" id="KAG8078724.1"/>
    </source>
</evidence>
<name>A0A8J5W5U6_ZIZPA</name>
<comment type="similarity">
    <text evidence="3 5">Belongs to the pectinacetylesterase family.</text>
</comment>
<comment type="subcellular location">
    <subcellularLocation>
        <location evidence="2 5">Secreted</location>
        <location evidence="2 5">Cell wall</location>
    </subcellularLocation>
</comment>
<dbReference type="GO" id="GO:0071555">
    <property type="term" value="P:cell wall organization"/>
    <property type="evidence" value="ECO:0007669"/>
    <property type="project" value="UniProtKB-KW"/>
</dbReference>
<dbReference type="GO" id="GO:0016787">
    <property type="term" value="F:hydrolase activity"/>
    <property type="evidence" value="ECO:0007669"/>
    <property type="project" value="UniProtKB-KW"/>
</dbReference>
<dbReference type="Pfam" id="PF03283">
    <property type="entry name" value="PAE"/>
    <property type="match status" value="2"/>
</dbReference>
<keyword evidence="5" id="KW-0964">Secreted</keyword>
<evidence type="ECO:0000313" key="7">
    <source>
        <dbReference type="Proteomes" id="UP000729402"/>
    </source>
</evidence>
<dbReference type="OrthoDB" id="2015280at2759"/>
<dbReference type="EC" id="3.1.1.-" evidence="5"/>